<dbReference type="PROSITE" id="PS00018">
    <property type="entry name" value="EF_HAND_1"/>
    <property type="match status" value="1"/>
</dbReference>
<sequence length="195" mass="21111">RDQVECRPVGYSARTQHESFLVYFFIISFYSFKFAAMASAVIKLSAILLLIGVCAADVSELAAANAQPVTEVCLGCLCQAVSGCKQGLRCEGDVCGLFHITWAYWADAGKPTLQGQSPDQPDAYSNCAIDPYCAAQTVQGYMKRFAQDCNGDGRIDCYDYMAIHKKGGFGCAGDLPFQYVSVFNQCIDAVARAQG</sequence>
<evidence type="ECO:0000256" key="7">
    <source>
        <dbReference type="PIRSR" id="PIRSR608597-3"/>
    </source>
</evidence>
<feature type="disulfide bond" evidence="7">
    <location>
        <begin position="78"/>
        <end position="84"/>
    </location>
</feature>
<dbReference type="EC" id="3.2.1.17" evidence="2"/>
<evidence type="ECO:0000313" key="9">
    <source>
        <dbReference type="EMBL" id="JAT90442.1"/>
    </source>
</evidence>
<dbReference type="GO" id="GO:0031640">
    <property type="term" value="P:killing of cells of another organism"/>
    <property type="evidence" value="ECO:0007669"/>
    <property type="project" value="UniProtKB-KW"/>
</dbReference>
<evidence type="ECO:0000256" key="8">
    <source>
        <dbReference type="SAM" id="Phobius"/>
    </source>
</evidence>
<feature type="non-terminal residue" evidence="9">
    <location>
        <position position="1"/>
    </location>
</feature>
<keyword evidence="8" id="KW-0472">Membrane</keyword>
<dbReference type="InterPro" id="IPR008597">
    <property type="entry name" value="Invert_lysozyme"/>
</dbReference>
<protein>
    <recommendedName>
        <fullName evidence="2">lysozyme</fullName>
        <ecNumber evidence="2">3.2.1.17</ecNumber>
    </recommendedName>
</protein>
<dbReference type="FunFam" id="1.10.530.10:FF:000019">
    <property type="entry name" value="lysozyme"/>
    <property type="match status" value="1"/>
</dbReference>
<dbReference type="PANTHER" id="PTHR11195:SF22">
    <property type="entry name" value="LYSOZYME"/>
    <property type="match status" value="1"/>
</dbReference>
<dbReference type="InterPro" id="IPR018247">
    <property type="entry name" value="EF_Hand_1_Ca_BS"/>
</dbReference>
<evidence type="ECO:0000256" key="1">
    <source>
        <dbReference type="ARBA" id="ARBA00000632"/>
    </source>
</evidence>
<keyword evidence="3" id="KW-0929">Antimicrobial</keyword>
<dbReference type="GO" id="GO:0003796">
    <property type="term" value="F:lysozyme activity"/>
    <property type="evidence" value="ECO:0007669"/>
    <property type="project" value="UniProtKB-EC"/>
</dbReference>
<evidence type="ECO:0000256" key="6">
    <source>
        <dbReference type="ARBA" id="ARBA00023295"/>
    </source>
</evidence>
<keyword evidence="7" id="KW-1015">Disulfide bond</keyword>
<evidence type="ECO:0000256" key="2">
    <source>
        <dbReference type="ARBA" id="ARBA00012732"/>
    </source>
</evidence>
<accession>A0A1E1WU02</accession>
<keyword evidence="4" id="KW-0081">Bacteriolytic enzyme</keyword>
<dbReference type="PANTHER" id="PTHR11195">
    <property type="entry name" value="DESTABILASE-RELATED"/>
    <property type="match status" value="1"/>
</dbReference>
<dbReference type="EMBL" id="GDQN01000612">
    <property type="protein sequence ID" value="JAT90442.1"/>
    <property type="molecule type" value="Transcribed_RNA"/>
</dbReference>
<dbReference type="CDD" id="cd16890">
    <property type="entry name" value="lyz_i"/>
    <property type="match status" value="1"/>
</dbReference>
<gene>
    <name evidence="9" type="ORF">g.13575</name>
</gene>
<dbReference type="Gene3D" id="1.10.530.10">
    <property type="match status" value="1"/>
</dbReference>
<proteinExistence type="predicted"/>
<dbReference type="OrthoDB" id="6337871at2759"/>
<evidence type="ECO:0000256" key="4">
    <source>
        <dbReference type="ARBA" id="ARBA00022638"/>
    </source>
</evidence>
<dbReference type="AlphaFoldDB" id="A0A1E1WU02"/>
<dbReference type="Pfam" id="PF05497">
    <property type="entry name" value="Destabilase"/>
    <property type="match status" value="1"/>
</dbReference>
<keyword evidence="5" id="KW-0378">Hydrolase</keyword>
<feature type="disulfide bond" evidence="7">
    <location>
        <begin position="90"/>
        <end position="95"/>
    </location>
</feature>
<dbReference type="GO" id="GO:0042742">
    <property type="term" value="P:defense response to bacterium"/>
    <property type="evidence" value="ECO:0007669"/>
    <property type="project" value="UniProtKB-KW"/>
</dbReference>
<comment type="catalytic activity">
    <reaction evidence="1">
        <text>Hydrolysis of (1-&gt;4)-beta-linkages between N-acetylmuramic acid and N-acetyl-D-glucosamine residues in a peptidoglycan and between N-acetyl-D-glucosamine residues in chitodextrins.</text>
        <dbReference type="EC" id="3.2.1.17"/>
    </reaction>
</comment>
<feature type="transmembrane region" description="Helical" evidence="8">
    <location>
        <begin position="20"/>
        <end position="42"/>
    </location>
</feature>
<reference evidence="9" key="1">
    <citation type="submission" date="2015-09" db="EMBL/GenBank/DDBJ databases">
        <title>De novo assembly of Pectinophora gossypiella (Pink Bollworm) gut transcriptome.</title>
        <authorList>
            <person name="Tassone E.E."/>
        </authorList>
    </citation>
    <scope>NUCLEOTIDE SEQUENCE</scope>
</reference>
<feature type="disulfide bond" evidence="7">
    <location>
        <begin position="73"/>
        <end position="157"/>
    </location>
</feature>
<evidence type="ECO:0000256" key="5">
    <source>
        <dbReference type="ARBA" id="ARBA00022801"/>
    </source>
</evidence>
<keyword evidence="6" id="KW-0326">Glycosidase</keyword>
<evidence type="ECO:0000256" key="3">
    <source>
        <dbReference type="ARBA" id="ARBA00022529"/>
    </source>
</evidence>
<organism evidence="9">
    <name type="scientific">Pectinophora gossypiella</name>
    <name type="common">Cotton pink bollworm</name>
    <name type="synonym">Depressaria gossypiella</name>
    <dbReference type="NCBI Taxonomy" id="13191"/>
    <lineage>
        <taxon>Eukaryota</taxon>
        <taxon>Metazoa</taxon>
        <taxon>Ecdysozoa</taxon>
        <taxon>Arthropoda</taxon>
        <taxon>Hexapoda</taxon>
        <taxon>Insecta</taxon>
        <taxon>Pterygota</taxon>
        <taxon>Neoptera</taxon>
        <taxon>Endopterygota</taxon>
        <taxon>Lepidoptera</taxon>
        <taxon>Glossata</taxon>
        <taxon>Ditrysia</taxon>
        <taxon>Gelechioidea</taxon>
        <taxon>Gelechiidae</taxon>
        <taxon>Apatetrinae</taxon>
        <taxon>Pectinophora</taxon>
    </lineage>
</organism>
<keyword evidence="8" id="KW-0812">Transmembrane</keyword>
<dbReference type="PROSITE" id="PS51909">
    <property type="entry name" value="LYSOZYME_I"/>
    <property type="match status" value="1"/>
</dbReference>
<feature type="disulfide bond" evidence="7">
    <location>
        <begin position="127"/>
        <end position="133"/>
    </location>
</feature>
<keyword evidence="8" id="KW-1133">Transmembrane helix</keyword>
<name>A0A1E1WU02_PECGO</name>